<sequence>MFNKGKPQGSSEWRKPSFKPSSLKNPVLDFLQIFLNSFSTHIDYDKTGLGPSKISYSSEQVRFRNELPF</sequence>
<evidence type="ECO:0000256" key="1">
    <source>
        <dbReference type="SAM" id="MobiDB-lite"/>
    </source>
</evidence>
<dbReference type="AlphaFoldDB" id="A0A3M7T753"/>
<keyword evidence="3" id="KW-1185">Reference proteome</keyword>
<gene>
    <name evidence="2" type="ORF">BpHYR1_026142</name>
</gene>
<reference evidence="2 3" key="1">
    <citation type="journal article" date="2018" name="Sci. Rep.">
        <title>Genomic signatures of local adaptation to the degree of environmental predictability in rotifers.</title>
        <authorList>
            <person name="Franch-Gras L."/>
            <person name="Hahn C."/>
            <person name="Garcia-Roger E.M."/>
            <person name="Carmona M.J."/>
            <person name="Serra M."/>
            <person name="Gomez A."/>
        </authorList>
    </citation>
    <scope>NUCLEOTIDE SEQUENCE [LARGE SCALE GENOMIC DNA]</scope>
    <source>
        <strain evidence="2">HYR1</strain>
    </source>
</reference>
<dbReference type="EMBL" id="REGN01000173">
    <property type="protein sequence ID" value="RNA43884.1"/>
    <property type="molecule type" value="Genomic_DNA"/>
</dbReference>
<protein>
    <submittedName>
        <fullName evidence="2">Uncharacterized protein</fullName>
    </submittedName>
</protein>
<dbReference type="Proteomes" id="UP000276133">
    <property type="component" value="Unassembled WGS sequence"/>
</dbReference>
<name>A0A3M7T753_BRAPC</name>
<evidence type="ECO:0000313" key="2">
    <source>
        <dbReference type="EMBL" id="RNA43884.1"/>
    </source>
</evidence>
<accession>A0A3M7T753</accession>
<proteinExistence type="predicted"/>
<comment type="caution">
    <text evidence="2">The sequence shown here is derived from an EMBL/GenBank/DDBJ whole genome shotgun (WGS) entry which is preliminary data.</text>
</comment>
<feature type="region of interest" description="Disordered" evidence="1">
    <location>
        <begin position="1"/>
        <end position="23"/>
    </location>
</feature>
<evidence type="ECO:0000313" key="3">
    <source>
        <dbReference type="Proteomes" id="UP000276133"/>
    </source>
</evidence>
<organism evidence="2 3">
    <name type="scientific">Brachionus plicatilis</name>
    <name type="common">Marine rotifer</name>
    <name type="synonym">Brachionus muelleri</name>
    <dbReference type="NCBI Taxonomy" id="10195"/>
    <lineage>
        <taxon>Eukaryota</taxon>
        <taxon>Metazoa</taxon>
        <taxon>Spiralia</taxon>
        <taxon>Gnathifera</taxon>
        <taxon>Rotifera</taxon>
        <taxon>Eurotatoria</taxon>
        <taxon>Monogononta</taxon>
        <taxon>Pseudotrocha</taxon>
        <taxon>Ploima</taxon>
        <taxon>Brachionidae</taxon>
        <taxon>Brachionus</taxon>
    </lineage>
</organism>